<feature type="region of interest" description="Disordered" evidence="1">
    <location>
        <begin position="78"/>
        <end position="131"/>
    </location>
</feature>
<keyword evidence="4" id="KW-1185">Reference proteome</keyword>
<evidence type="ECO:0000256" key="1">
    <source>
        <dbReference type="SAM" id="MobiDB-lite"/>
    </source>
</evidence>
<feature type="region of interest" description="Disordered" evidence="1">
    <location>
        <begin position="351"/>
        <end position="427"/>
    </location>
</feature>
<dbReference type="EMBL" id="LR746274">
    <property type="protein sequence ID" value="CAA7405439.1"/>
    <property type="molecule type" value="Genomic_DNA"/>
</dbReference>
<accession>A0A7I8L5Z3</accession>
<evidence type="ECO:0000256" key="2">
    <source>
        <dbReference type="SAM" id="Phobius"/>
    </source>
</evidence>
<keyword evidence="2" id="KW-0472">Membrane</keyword>
<organism evidence="3 4">
    <name type="scientific">Spirodela intermedia</name>
    <name type="common">Intermediate duckweed</name>
    <dbReference type="NCBI Taxonomy" id="51605"/>
    <lineage>
        <taxon>Eukaryota</taxon>
        <taxon>Viridiplantae</taxon>
        <taxon>Streptophyta</taxon>
        <taxon>Embryophyta</taxon>
        <taxon>Tracheophyta</taxon>
        <taxon>Spermatophyta</taxon>
        <taxon>Magnoliopsida</taxon>
        <taxon>Liliopsida</taxon>
        <taxon>Araceae</taxon>
        <taxon>Lemnoideae</taxon>
        <taxon>Spirodela</taxon>
    </lineage>
</organism>
<proteinExistence type="predicted"/>
<feature type="region of interest" description="Disordered" evidence="1">
    <location>
        <begin position="165"/>
        <end position="189"/>
    </location>
</feature>
<feature type="compositionally biased region" description="Acidic residues" evidence="1">
    <location>
        <begin position="387"/>
        <end position="415"/>
    </location>
</feature>
<feature type="compositionally biased region" description="Low complexity" evidence="1">
    <location>
        <begin position="78"/>
        <end position="91"/>
    </location>
</feature>
<feature type="compositionally biased region" description="Low complexity" evidence="1">
    <location>
        <begin position="363"/>
        <end position="379"/>
    </location>
</feature>
<dbReference type="PANTHER" id="PTHR36381:SF1">
    <property type="entry name" value="ETHYLENE-REGULATED TRANSCRIPT 2 (ERT2)"/>
    <property type="match status" value="1"/>
</dbReference>
<evidence type="ECO:0000313" key="3">
    <source>
        <dbReference type="EMBL" id="CAA7405439.1"/>
    </source>
</evidence>
<feature type="transmembrane region" description="Helical" evidence="2">
    <location>
        <begin position="448"/>
        <end position="478"/>
    </location>
</feature>
<keyword evidence="2" id="KW-1133">Transmembrane helix</keyword>
<protein>
    <submittedName>
        <fullName evidence="3">Uncharacterized protein</fullName>
    </submittedName>
</protein>
<gene>
    <name evidence="3" type="ORF">SI8410_11016117</name>
</gene>
<name>A0A7I8L5Z3_SPIIN</name>
<dbReference type="AlphaFoldDB" id="A0A7I8L5Z3"/>
<dbReference type="PANTHER" id="PTHR36381">
    <property type="entry name" value="ETHYLENE-REGULATED TRANSCRIPT 2 (ERT2)"/>
    <property type="match status" value="1"/>
</dbReference>
<feature type="compositionally biased region" description="Basic and acidic residues" evidence="1">
    <location>
        <begin position="351"/>
        <end position="361"/>
    </location>
</feature>
<evidence type="ECO:0000313" key="4">
    <source>
        <dbReference type="Proteomes" id="UP000663760"/>
    </source>
</evidence>
<sequence length="493" mass="52711">MASSWKKTKLGGISRVLASKVRRGVGDSPLVVKAGFPTSVADLVVKSRARLRRPPRWMRRKVAVDGEVGGFVMAEASVASSPSGPGGSAEAVEQKRSKVGVSDGGARSPSASGESPKEEPPAAPIGAFRSVSGSEAPRNVIREDVPRLRSRFSVSVELRDEVPQATLRKKVPEEEGPGSSPLEAEWRPEGSAFVASAERKFRDGGSGRGLEMAAKIGFSLLILALGTKKIAIGVSISAFIVLVLESLGRRLIPLLRSRGELKKKHSSPGGGPALEILRSAGVFDLSGNRRIPAENLTVSSEFDSALIPLPAIEAEDRLQANGIPEQQKPDNANRKARKLLRKLVPKKLRVAKSEMEGKLGTKADAASDSSSRGASGQKAIEGKILEEKEEEEEDEEEEEEEEADVGVGSEDEEGEIVPCSGVSPEADDAAFPSEMAVPLTNQSLRHHVLLLIVLFGLVGGRFAAMVITVALYSLATWARRLFKNRKMRQNQSA</sequence>
<keyword evidence="2" id="KW-0812">Transmembrane</keyword>
<dbReference type="Proteomes" id="UP000663760">
    <property type="component" value="Chromosome 11"/>
</dbReference>
<reference evidence="3" key="1">
    <citation type="submission" date="2020-02" db="EMBL/GenBank/DDBJ databases">
        <authorList>
            <person name="Scholz U."/>
            <person name="Mascher M."/>
            <person name="Fiebig A."/>
        </authorList>
    </citation>
    <scope>NUCLEOTIDE SEQUENCE</scope>
</reference>
<dbReference type="OrthoDB" id="690172at2759"/>